<dbReference type="OrthoDB" id="774413at2759"/>
<feature type="domain" description="NB-ARC" evidence="7">
    <location>
        <begin position="169"/>
        <end position="336"/>
    </location>
</feature>
<dbReference type="InterPro" id="IPR003591">
    <property type="entry name" value="Leu-rich_rpt_typical-subtyp"/>
</dbReference>
<dbReference type="SUPFAM" id="SSF52058">
    <property type="entry name" value="L domain-like"/>
    <property type="match status" value="2"/>
</dbReference>
<dbReference type="GO" id="GO:0002758">
    <property type="term" value="P:innate immune response-activating signaling pathway"/>
    <property type="evidence" value="ECO:0007669"/>
    <property type="project" value="UniProtKB-ARBA"/>
</dbReference>
<dbReference type="AlphaFoldDB" id="A0A6I9SEB6"/>
<dbReference type="PRINTS" id="PR00364">
    <property type="entry name" value="DISEASERSIST"/>
</dbReference>
<protein>
    <submittedName>
        <fullName evidence="12">Disease resistance protein RGA3</fullName>
    </submittedName>
</protein>
<feature type="domain" description="Disease resistance protein winged helix" evidence="9">
    <location>
        <begin position="423"/>
        <end position="495"/>
    </location>
</feature>
<keyword evidence="6" id="KW-0067">ATP-binding</keyword>
<evidence type="ECO:0000256" key="4">
    <source>
        <dbReference type="ARBA" id="ARBA00022741"/>
    </source>
</evidence>
<dbReference type="GO" id="GO:0043531">
    <property type="term" value="F:ADP binding"/>
    <property type="evidence" value="ECO:0007669"/>
    <property type="project" value="InterPro"/>
</dbReference>
<dbReference type="InterPro" id="IPR036388">
    <property type="entry name" value="WH-like_DNA-bd_sf"/>
</dbReference>
<dbReference type="RefSeq" id="XP_010942284.2">
    <property type="nucleotide sequence ID" value="XM_010943982.3"/>
</dbReference>
<keyword evidence="2" id="KW-0433">Leucine-rich repeat</keyword>
<dbReference type="Gene3D" id="1.20.5.4130">
    <property type="match status" value="1"/>
</dbReference>
<keyword evidence="5" id="KW-0611">Plant defense</keyword>
<dbReference type="SUPFAM" id="SSF52540">
    <property type="entry name" value="P-loop containing nucleoside triphosphate hydrolases"/>
    <property type="match status" value="1"/>
</dbReference>
<evidence type="ECO:0000259" key="9">
    <source>
        <dbReference type="Pfam" id="PF23559"/>
    </source>
</evidence>
<evidence type="ECO:0000256" key="1">
    <source>
        <dbReference type="ARBA" id="ARBA00008894"/>
    </source>
</evidence>
<dbReference type="Proteomes" id="UP000504607">
    <property type="component" value="Unplaced"/>
</dbReference>
<dbReference type="Pfam" id="PF18052">
    <property type="entry name" value="Rx_N"/>
    <property type="match status" value="1"/>
</dbReference>
<dbReference type="Pfam" id="PF25019">
    <property type="entry name" value="LRR_R13L1-DRL21"/>
    <property type="match status" value="1"/>
</dbReference>
<dbReference type="Gene3D" id="3.80.10.10">
    <property type="entry name" value="Ribonuclease Inhibitor"/>
    <property type="match status" value="2"/>
</dbReference>
<sequence length="1079" mass="122549">MAEAAAVSALLRVVMGKLATGAWKEISPLKSVQRHIKKLQSTLSTIQDVLEDAEERSPHEKSLRNWLRKLKDAAYDADDVVDKFHIVALRRRRRHGKVRKLFSPSLSLAFRFRMAKKIKKIRKRLDEIAAERFKFHLREGPVSDRRVEIGHRFTSSAVDESEVYGRDEDREKLVDLLVDTGSDKEVVVVPLVGMGGLGKTTLVKLVYNDERIKRHFELRIWICVSEDFDVRRLARAMIECVTQEDCRLFELETMQLRLRSLLQGRKFLLVLDDIWNENEGKWDDFKCLLKGCARGSKVIVTTRNERIAVMMGSIAPFQLKGLGDDDCWTLFKHKAFGTGRVKETPSLEAIGKEIVKKCGGVPLAVKALGSLMNTKRDEAEWIAIRDCEIWRLPQERTEIVPALRLSYDHLPSRLKQCFAYCSLFPKDYEIRKHVLIEMWVAEGFISSIDEGMLEEDAGNEYFNILLWSSFFQEVTEYLDGRVITCKMHDLVHDLALSIAGEECLTMEVGNQKNIPERCHYSSLICNEMSLTISKFSSEAKRLRSFLVLQPGDYFSHSRSPAEVPENMLSALTHLRVLDLSGCRVRKLPDAIGKLEHLRFLDLSRTEVESLPNSITRLHNLQTLNLRDCRELHQLPKGIKNLSNLRHLDIYGCKLLARMPSGMGQLSKLQTLTMFTVGEDCGSTFAELQGLNLIRGYLEVNNLQNLKNPVEAGKAELKAKRGLRMLQLNWKREADTGPSENVENVLEGLKPHTNLEQLEIKEYGGINFPAWMTAISPLSSYTSLVQIILSYFKRCTHLPPFGQLPSLKLLLLISFPALRKISTEFYGDTGTFPSLESLQFMHMPNLEELLLAIPGRETFPRLTYFRAIGCPNLTAQPSIPSSIMSLEIQKCKMELLLAGDSIGLGSSLKKLVIYNCRAPSPSWWNRLQYLTALEDLRIDGCEDLTCLPEGIVRNFSSLRIMTIGNHQNLSSLGEEGPQQCLLTSLRHLKIYRCARLSALPEWLGGLTSLRRLEIINCRNLTSLPNGIRLLTTLQDLSIRFCPVLERRCERGRGEDWDKIAHIPCIDIGLASASTLEMDAS</sequence>
<dbReference type="CDD" id="cd14798">
    <property type="entry name" value="RX-CC_like"/>
    <property type="match status" value="1"/>
</dbReference>
<evidence type="ECO:0000256" key="2">
    <source>
        <dbReference type="ARBA" id="ARBA00022614"/>
    </source>
</evidence>
<dbReference type="Pfam" id="PF23559">
    <property type="entry name" value="WHD_DRP"/>
    <property type="match status" value="1"/>
</dbReference>
<evidence type="ECO:0000259" key="10">
    <source>
        <dbReference type="Pfam" id="PF25019"/>
    </source>
</evidence>
<reference evidence="12" key="1">
    <citation type="submission" date="2025-08" db="UniProtKB">
        <authorList>
            <consortium name="RefSeq"/>
        </authorList>
    </citation>
    <scope>IDENTIFICATION</scope>
</reference>
<evidence type="ECO:0000259" key="8">
    <source>
        <dbReference type="Pfam" id="PF18052"/>
    </source>
</evidence>
<feature type="domain" description="Disease resistance N-terminal" evidence="8">
    <location>
        <begin position="11"/>
        <end position="100"/>
    </location>
</feature>
<evidence type="ECO:0000259" key="7">
    <source>
        <dbReference type="Pfam" id="PF00931"/>
    </source>
</evidence>
<organism evidence="11 12">
    <name type="scientific">Elaeis guineensis var. tenera</name>
    <name type="common">Oil palm</name>
    <dbReference type="NCBI Taxonomy" id="51953"/>
    <lineage>
        <taxon>Eukaryota</taxon>
        <taxon>Viridiplantae</taxon>
        <taxon>Streptophyta</taxon>
        <taxon>Embryophyta</taxon>
        <taxon>Tracheophyta</taxon>
        <taxon>Spermatophyta</taxon>
        <taxon>Magnoliopsida</taxon>
        <taxon>Liliopsida</taxon>
        <taxon>Arecaceae</taxon>
        <taxon>Arecoideae</taxon>
        <taxon>Cocoseae</taxon>
        <taxon>Elaeidinae</taxon>
        <taxon>Elaeis</taxon>
    </lineage>
</organism>
<dbReference type="PANTHER" id="PTHR36766">
    <property type="entry name" value="PLANT BROAD-SPECTRUM MILDEW RESISTANCE PROTEIN RPW8"/>
    <property type="match status" value="1"/>
</dbReference>
<dbReference type="SMART" id="SM00369">
    <property type="entry name" value="LRR_TYP"/>
    <property type="match status" value="5"/>
</dbReference>
<name>A0A6I9SEB6_ELAGV</name>
<dbReference type="InterPro" id="IPR002182">
    <property type="entry name" value="NB-ARC"/>
</dbReference>
<feature type="domain" description="R13L1/DRL21-like LRR repeat region" evidence="10">
    <location>
        <begin position="685"/>
        <end position="811"/>
    </location>
</feature>
<keyword evidence="11" id="KW-1185">Reference proteome</keyword>
<accession>A0A6I9SEB6</accession>
<dbReference type="InterPro" id="IPR058922">
    <property type="entry name" value="WHD_DRP"/>
</dbReference>
<dbReference type="InterPro" id="IPR042197">
    <property type="entry name" value="Apaf_helical"/>
</dbReference>
<dbReference type="Pfam" id="PF00931">
    <property type="entry name" value="NB-ARC"/>
    <property type="match status" value="1"/>
</dbReference>
<dbReference type="GO" id="GO:0042742">
    <property type="term" value="P:defense response to bacterium"/>
    <property type="evidence" value="ECO:0007669"/>
    <property type="project" value="UniProtKB-ARBA"/>
</dbReference>
<dbReference type="GO" id="GO:0005524">
    <property type="term" value="F:ATP binding"/>
    <property type="evidence" value="ECO:0007669"/>
    <property type="project" value="UniProtKB-KW"/>
</dbReference>
<evidence type="ECO:0000256" key="6">
    <source>
        <dbReference type="ARBA" id="ARBA00022840"/>
    </source>
</evidence>
<keyword evidence="3" id="KW-0677">Repeat</keyword>
<dbReference type="Gene3D" id="1.10.8.430">
    <property type="entry name" value="Helical domain of apoptotic protease-activating factors"/>
    <property type="match status" value="1"/>
</dbReference>
<dbReference type="InterPro" id="IPR038005">
    <property type="entry name" value="RX-like_CC"/>
</dbReference>
<dbReference type="InterPro" id="IPR001611">
    <property type="entry name" value="Leu-rich_rpt"/>
</dbReference>
<dbReference type="InParanoid" id="A0A6I9SEB6"/>
<gene>
    <name evidence="12" type="primary">LOC105060316</name>
</gene>
<dbReference type="Pfam" id="PF13855">
    <property type="entry name" value="LRR_8"/>
    <property type="match status" value="1"/>
</dbReference>
<comment type="similarity">
    <text evidence="1">Belongs to the disease resistance NB-LRR family.</text>
</comment>
<dbReference type="PANTHER" id="PTHR36766:SF48">
    <property type="entry name" value="DISEASE RESISTANCE PROTEIN RGA3"/>
    <property type="match status" value="1"/>
</dbReference>
<dbReference type="KEGG" id="egu:105060316"/>
<evidence type="ECO:0000256" key="3">
    <source>
        <dbReference type="ARBA" id="ARBA00022737"/>
    </source>
</evidence>
<evidence type="ECO:0000256" key="5">
    <source>
        <dbReference type="ARBA" id="ARBA00022821"/>
    </source>
</evidence>
<dbReference type="GeneID" id="105060316"/>
<dbReference type="GO" id="GO:0009626">
    <property type="term" value="P:plant-type hypersensitive response"/>
    <property type="evidence" value="ECO:0007669"/>
    <property type="project" value="UniProtKB-ARBA"/>
</dbReference>
<proteinExistence type="inferred from homology"/>
<keyword evidence="4" id="KW-0547">Nucleotide-binding</keyword>
<dbReference type="Gene3D" id="3.40.50.300">
    <property type="entry name" value="P-loop containing nucleotide triphosphate hydrolases"/>
    <property type="match status" value="1"/>
</dbReference>
<dbReference type="Gene3D" id="1.10.10.10">
    <property type="entry name" value="Winged helix-like DNA-binding domain superfamily/Winged helix DNA-binding domain"/>
    <property type="match status" value="1"/>
</dbReference>
<dbReference type="InterPro" id="IPR041118">
    <property type="entry name" value="Rx_N"/>
</dbReference>
<dbReference type="InterPro" id="IPR056789">
    <property type="entry name" value="LRR_R13L1-DRL21"/>
</dbReference>
<dbReference type="InterPro" id="IPR032675">
    <property type="entry name" value="LRR_dom_sf"/>
</dbReference>
<evidence type="ECO:0000313" key="11">
    <source>
        <dbReference type="Proteomes" id="UP000504607"/>
    </source>
</evidence>
<dbReference type="InterPro" id="IPR027417">
    <property type="entry name" value="P-loop_NTPase"/>
</dbReference>
<dbReference type="FunFam" id="1.10.10.10:FF:000322">
    <property type="entry name" value="Probable disease resistance protein At1g63360"/>
    <property type="match status" value="1"/>
</dbReference>
<evidence type="ECO:0000313" key="12">
    <source>
        <dbReference type="RefSeq" id="XP_010942284.2"/>
    </source>
</evidence>
<dbReference type="FunFam" id="3.40.50.300:FF:001091">
    <property type="entry name" value="Probable disease resistance protein At1g61300"/>
    <property type="match status" value="1"/>
</dbReference>